<dbReference type="AlphaFoldDB" id="A0A840XSJ2"/>
<evidence type="ECO:0000256" key="1">
    <source>
        <dbReference type="ARBA" id="ARBA00023002"/>
    </source>
</evidence>
<dbReference type="PRINTS" id="PR00368">
    <property type="entry name" value="FADPNR"/>
</dbReference>
<dbReference type="SUPFAM" id="SSF51905">
    <property type="entry name" value="FAD/NAD(P)-binding domain"/>
    <property type="match status" value="1"/>
</dbReference>
<evidence type="ECO:0000313" key="3">
    <source>
        <dbReference type="EMBL" id="MBB5689639.1"/>
    </source>
</evidence>
<organism evidence="3 4">
    <name type="scientific">Neoroseomonas alkaliterrae</name>
    <dbReference type="NCBI Taxonomy" id="1452450"/>
    <lineage>
        <taxon>Bacteria</taxon>
        <taxon>Pseudomonadati</taxon>
        <taxon>Pseudomonadota</taxon>
        <taxon>Alphaproteobacteria</taxon>
        <taxon>Acetobacterales</taxon>
        <taxon>Acetobacteraceae</taxon>
        <taxon>Neoroseomonas</taxon>
    </lineage>
</organism>
<protein>
    <submittedName>
        <fullName evidence="3">Cation diffusion facilitator CzcD-associated flavoprotein CzcO</fullName>
    </submittedName>
</protein>
<gene>
    <name evidence="3" type="ORF">FHS88_001764</name>
</gene>
<proteinExistence type="predicted"/>
<sequence>MKHDPAPGLIALESRLAEALERLQEPAPDWVPETTAPDGRAALDVAILGAGMAGLAAGLALRREGVRRVALFDPAPAGLEGPWATYARMRTLRSPKQLAGPALGLDALTFRAWFEAQHGAAAWEALGKIPTGMWMDYLRWYRRVSGLDVRNGVGVARIVPEGALFRLALADGGVAFARHVVLATGRDGLGGPRILDGFAPEWRGRFWAHSADAVDFAALAGRHVVVVGAGASAFDNAAAALEAGCGRMTMLLRRQALPRVNSSKALDSRGFWHGWFGLPAEWRWRLMLAVERRQTPPPHESVRRVAEHANATLLTGAGIEAVAREGEALVLTTPRGAVRADFVILGTGFLQDVTLRPELAEVAGDIRLWRDAYAPPAEERDEALALNPWLDEGFAFTERVPGAAPHLARLHCFNFAATLSHGKVTGDVPAISAGAQRLAQAVCARLLAADIAGHAERHAAFDEPEITGEEWPGVAL</sequence>
<keyword evidence="4" id="KW-1185">Reference proteome</keyword>
<dbReference type="GO" id="GO:0004497">
    <property type="term" value="F:monooxygenase activity"/>
    <property type="evidence" value="ECO:0007669"/>
    <property type="project" value="TreeGrafter"/>
</dbReference>
<dbReference type="GO" id="GO:0050660">
    <property type="term" value="F:flavin adenine dinucleotide binding"/>
    <property type="evidence" value="ECO:0007669"/>
    <property type="project" value="TreeGrafter"/>
</dbReference>
<dbReference type="RefSeq" id="WP_184483651.1">
    <property type="nucleotide sequence ID" value="NZ_JAAEDJ010000125.1"/>
</dbReference>
<evidence type="ECO:0000313" key="4">
    <source>
        <dbReference type="Proteomes" id="UP000562254"/>
    </source>
</evidence>
<dbReference type="InterPro" id="IPR050982">
    <property type="entry name" value="Auxin_biosynth/cation_transpt"/>
</dbReference>
<dbReference type="InterPro" id="IPR036188">
    <property type="entry name" value="FAD/NAD-bd_sf"/>
</dbReference>
<dbReference type="Proteomes" id="UP000562254">
    <property type="component" value="Unassembled WGS sequence"/>
</dbReference>
<name>A0A840XSJ2_9PROT</name>
<accession>A0A840XSJ2</accession>
<reference evidence="3 4" key="1">
    <citation type="submission" date="2020-08" db="EMBL/GenBank/DDBJ databases">
        <title>Genomic Encyclopedia of Type Strains, Phase IV (KMG-IV): sequencing the most valuable type-strain genomes for metagenomic binning, comparative biology and taxonomic classification.</title>
        <authorList>
            <person name="Goeker M."/>
        </authorList>
    </citation>
    <scope>NUCLEOTIDE SEQUENCE [LARGE SCALE GENOMIC DNA]</scope>
    <source>
        <strain evidence="3 4">DSM 25895</strain>
    </source>
</reference>
<dbReference type="InterPro" id="IPR023753">
    <property type="entry name" value="FAD/NAD-binding_dom"/>
</dbReference>
<dbReference type="Pfam" id="PF07992">
    <property type="entry name" value="Pyr_redox_2"/>
    <property type="match status" value="1"/>
</dbReference>
<comment type="caution">
    <text evidence="3">The sequence shown here is derived from an EMBL/GenBank/DDBJ whole genome shotgun (WGS) entry which is preliminary data.</text>
</comment>
<evidence type="ECO:0000259" key="2">
    <source>
        <dbReference type="Pfam" id="PF07992"/>
    </source>
</evidence>
<dbReference type="PANTHER" id="PTHR43539">
    <property type="entry name" value="FLAVIN-BINDING MONOOXYGENASE-LIKE PROTEIN (AFU_ORTHOLOGUE AFUA_4G09220)"/>
    <property type="match status" value="1"/>
</dbReference>
<dbReference type="Gene3D" id="3.50.50.60">
    <property type="entry name" value="FAD/NAD(P)-binding domain"/>
    <property type="match status" value="1"/>
</dbReference>
<dbReference type="EMBL" id="JACIJE010000004">
    <property type="protein sequence ID" value="MBB5689639.1"/>
    <property type="molecule type" value="Genomic_DNA"/>
</dbReference>
<dbReference type="PANTHER" id="PTHR43539:SF91">
    <property type="entry name" value="FAD-DEPENDENT URATE HYDROXYLASE"/>
    <property type="match status" value="1"/>
</dbReference>
<feature type="domain" description="FAD/NAD(P)-binding" evidence="2">
    <location>
        <begin position="44"/>
        <end position="356"/>
    </location>
</feature>
<keyword evidence="1" id="KW-0560">Oxidoreductase</keyword>